<dbReference type="AlphaFoldDB" id="A0A238JMC1"/>
<dbReference type="InterPro" id="IPR045601">
    <property type="entry name" value="DUF6455"/>
</dbReference>
<evidence type="ECO:0000313" key="3">
    <source>
        <dbReference type="Proteomes" id="UP000202922"/>
    </source>
</evidence>
<dbReference type="EMBL" id="FXYE01000001">
    <property type="protein sequence ID" value="SMX31828.1"/>
    <property type="molecule type" value="Genomic_DNA"/>
</dbReference>
<dbReference type="Proteomes" id="UP000202922">
    <property type="component" value="Unassembled WGS sequence"/>
</dbReference>
<keyword evidence="3" id="KW-1185">Reference proteome</keyword>
<accession>A0A238JMC1</accession>
<sequence length="85" mass="9171">MFGFKKMDEHADLVGRMADALGVDLIEEMQAGRLAPQELRATVVRCVGCGGAEDCAHFLSAHPDGADHTPAYCRNKDLLETLRGA</sequence>
<proteinExistence type="predicted"/>
<protein>
    <recommendedName>
        <fullName evidence="1">DUF6455 domain-containing protein</fullName>
    </recommendedName>
</protein>
<organism evidence="2 3">
    <name type="scientific">Actibacterium lipolyticum</name>
    <dbReference type="NCBI Taxonomy" id="1524263"/>
    <lineage>
        <taxon>Bacteria</taxon>
        <taxon>Pseudomonadati</taxon>
        <taxon>Pseudomonadota</taxon>
        <taxon>Alphaproteobacteria</taxon>
        <taxon>Rhodobacterales</taxon>
        <taxon>Roseobacteraceae</taxon>
        <taxon>Actibacterium</taxon>
    </lineage>
</organism>
<feature type="domain" description="DUF6455" evidence="1">
    <location>
        <begin position="1"/>
        <end position="83"/>
    </location>
</feature>
<reference evidence="3" key="1">
    <citation type="submission" date="2017-05" db="EMBL/GenBank/DDBJ databases">
        <authorList>
            <person name="Rodrigo-Torres L."/>
            <person name="Arahal R. D."/>
            <person name="Lucena T."/>
        </authorList>
    </citation>
    <scope>NUCLEOTIDE SEQUENCE [LARGE SCALE GENOMIC DNA]</scope>
    <source>
        <strain evidence="3">CECT 8621</strain>
    </source>
</reference>
<evidence type="ECO:0000259" key="1">
    <source>
        <dbReference type="Pfam" id="PF20056"/>
    </source>
</evidence>
<dbReference type="RefSeq" id="WP_093965847.1">
    <property type="nucleotide sequence ID" value="NZ_FXYE01000001.1"/>
</dbReference>
<dbReference type="OrthoDB" id="7961152at2"/>
<dbReference type="Pfam" id="PF20056">
    <property type="entry name" value="DUF6455"/>
    <property type="match status" value="1"/>
</dbReference>
<name>A0A238JMC1_9RHOB</name>
<evidence type="ECO:0000313" key="2">
    <source>
        <dbReference type="EMBL" id="SMX31828.1"/>
    </source>
</evidence>
<gene>
    <name evidence="2" type="ORF">COL8621_00619</name>
</gene>